<dbReference type="EMBL" id="QOUI01000006">
    <property type="protein sequence ID" value="RCK69519.1"/>
    <property type="molecule type" value="Genomic_DNA"/>
</dbReference>
<reference evidence="1 2" key="1">
    <citation type="submission" date="2018-07" db="EMBL/GenBank/DDBJ databases">
        <title>Desertimonas flava gen. nov. sp. nov.</title>
        <authorList>
            <person name="Liu S."/>
        </authorList>
    </citation>
    <scope>NUCLEOTIDE SEQUENCE [LARGE SCALE GENOMIC DNA]</scope>
    <source>
        <strain evidence="1 2">16Sb5-5</strain>
    </source>
</reference>
<name>A0A367YVE4_9ACTN</name>
<gene>
    <name evidence="1" type="ORF">DT076_11680</name>
</gene>
<proteinExistence type="predicted"/>
<dbReference type="AlphaFoldDB" id="A0A367YVE4"/>
<protein>
    <submittedName>
        <fullName evidence="1">Uncharacterized protein</fullName>
    </submittedName>
</protein>
<accession>A0A367YVE4</accession>
<sequence length="71" mass="7732">MVTARGWRWQALPEAAPGFVEAGGRTVFPTRADAEAWLAEVWPELLEAGVLEVSLFEDDRLVYGPMGLTAG</sequence>
<keyword evidence="2" id="KW-1185">Reference proteome</keyword>
<dbReference type="RefSeq" id="WP_114126837.1">
    <property type="nucleotide sequence ID" value="NZ_QOUI01000006.1"/>
</dbReference>
<evidence type="ECO:0000313" key="1">
    <source>
        <dbReference type="EMBL" id="RCK69519.1"/>
    </source>
</evidence>
<evidence type="ECO:0000313" key="2">
    <source>
        <dbReference type="Proteomes" id="UP000252770"/>
    </source>
</evidence>
<organism evidence="1 2">
    <name type="scientific">Desertihabitans brevis</name>
    <dbReference type="NCBI Taxonomy" id="2268447"/>
    <lineage>
        <taxon>Bacteria</taxon>
        <taxon>Bacillati</taxon>
        <taxon>Actinomycetota</taxon>
        <taxon>Actinomycetes</taxon>
        <taxon>Propionibacteriales</taxon>
        <taxon>Propionibacteriaceae</taxon>
        <taxon>Desertihabitans</taxon>
    </lineage>
</organism>
<comment type="caution">
    <text evidence="1">The sequence shown here is derived from an EMBL/GenBank/DDBJ whole genome shotgun (WGS) entry which is preliminary data.</text>
</comment>
<dbReference type="Proteomes" id="UP000252770">
    <property type="component" value="Unassembled WGS sequence"/>
</dbReference>